<dbReference type="GO" id="GO:0008541">
    <property type="term" value="C:proteasome regulatory particle, lid subcomplex"/>
    <property type="evidence" value="ECO:0007669"/>
    <property type="project" value="EnsemblFungi"/>
</dbReference>
<dbReference type="GO" id="GO:0034399">
    <property type="term" value="C:nuclear periphery"/>
    <property type="evidence" value="ECO:0007669"/>
    <property type="project" value="EnsemblFungi"/>
</dbReference>
<dbReference type="Pfam" id="PF10075">
    <property type="entry name" value="CSN8_PSD8_EIF3K"/>
    <property type="match status" value="1"/>
</dbReference>
<proteinExistence type="inferred from homology"/>
<dbReference type="GO" id="GO:0000785">
    <property type="term" value="C:chromatin"/>
    <property type="evidence" value="ECO:0007669"/>
    <property type="project" value="EnsemblFungi"/>
</dbReference>
<reference evidence="4 5" key="1">
    <citation type="journal article" date="2011" name="Proc. Natl. Acad. Sci. U.S.A.">
        <title>Evolutionary erosion of yeast sex chromosomes by mating-type switching accidents.</title>
        <authorList>
            <person name="Gordon J.L."/>
            <person name="Armisen D."/>
            <person name="Proux-Wera E."/>
            <person name="Oheigeartaigh S.S."/>
            <person name="Byrne K.P."/>
            <person name="Wolfe K.H."/>
        </authorList>
    </citation>
    <scope>NUCLEOTIDE SEQUENCE [LARGE SCALE GENOMIC DNA]</scope>
    <source>
        <strain evidence="5">ATCC 76901 / BCRC 22586 / CBS 4309 / NBRC 1992 / NRRL Y-12630</strain>
    </source>
</reference>
<keyword evidence="2" id="KW-0647">Proteasome</keyword>
<dbReference type="Proteomes" id="UP000001640">
    <property type="component" value="Chromosome 6"/>
</dbReference>
<dbReference type="OrthoDB" id="8775810at2759"/>
<evidence type="ECO:0000313" key="4">
    <source>
        <dbReference type="EMBL" id="CCC70887.1"/>
    </source>
</evidence>
<keyword evidence="5" id="KW-1185">Reference proteome</keyword>
<evidence type="ECO:0000256" key="1">
    <source>
        <dbReference type="ARBA" id="ARBA00009627"/>
    </source>
</evidence>
<dbReference type="InterPro" id="IPR033464">
    <property type="entry name" value="CSN8_PSD8_EIF3K"/>
</dbReference>
<evidence type="ECO:0000313" key="5">
    <source>
        <dbReference type="Proteomes" id="UP000001640"/>
    </source>
</evidence>
<protein>
    <recommendedName>
        <fullName evidence="3">PCI domain-containing protein</fullName>
    </recommendedName>
</protein>
<dbReference type="STRING" id="1064592.G0VHB4"/>
<evidence type="ECO:0000256" key="2">
    <source>
        <dbReference type="ARBA" id="ARBA00022942"/>
    </source>
</evidence>
<dbReference type="GO" id="GO:0005829">
    <property type="term" value="C:cytosol"/>
    <property type="evidence" value="ECO:0007669"/>
    <property type="project" value="TreeGrafter"/>
</dbReference>
<dbReference type="InterPro" id="IPR000717">
    <property type="entry name" value="PCI_dom"/>
</dbReference>
<dbReference type="InterPro" id="IPR006746">
    <property type="entry name" value="26S_Psome_Rpn12"/>
</dbReference>
<organism evidence="4 5">
    <name type="scientific">Naumovozyma castellii</name>
    <name type="common">Yeast</name>
    <name type="synonym">Saccharomyces castellii</name>
    <dbReference type="NCBI Taxonomy" id="27288"/>
    <lineage>
        <taxon>Eukaryota</taxon>
        <taxon>Fungi</taxon>
        <taxon>Dikarya</taxon>
        <taxon>Ascomycota</taxon>
        <taxon>Saccharomycotina</taxon>
        <taxon>Saccharomycetes</taxon>
        <taxon>Saccharomycetales</taxon>
        <taxon>Saccharomycetaceae</taxon>
        <taxon>Naumovozyma</taxon>
    </lineage>
</organism>
<evidence type="ECO:0000259" key="3">
    <source>
        <dbReference type="PROSITE" id="PS50250"/>
    </source>
</evidence>
<dbReference type="InParanoid" id="G0VHB4"/>
<dbReference type="PROSITE" id="PS50250">
    <property type="entry name" value="PCI"/>
    <property type="match status" value="1"/>
</dbReference>
<dbReference type="EMBL" id="HE576757">
    <property type="protein sequence ID" value="CCC70887.1"/>
    <property type="molecule type" value="Genomic_DNA"/>
</dbReference>
<name>G0VHB4_NAUCA</name>
<dbReference type="KEGG" id="ncs:NCAS_0F04030"/>
<dbReference type="PANTHER" id="PTHR12387:SF0">
    <property type="entry name" value="26S PROTEASOME NON-ATPASE REGULATORY SUBUNIT 8"/>
    <property type="match status" value="1"/>
</dbReference>
<dbReference type="AlphaFoldDB" id="G0VHB4"/>
<dbReference type="GeneID" id="96904533"/>
<dbReference type="FunFam" id="1.25.40.990:FF:000001">
    <property type="entry name" value="26S proteasome non-ATPase regulatory subunit"/>
    <property type="match status" value="1"/>
</dbReference>
<dbReference type="Gene3D" id="1.25.40.990">
    <property type="match status" value="1"/>
</dbReference>
<dbReference type="FunCoup" id="G0VHB4">
    <property type="interactions" value="1359"/>
</dbReference>
<sequence length="264" mass="30215">MASLPELVKSLSVAFDGQDFDSCTKLLTPIKIELLKNNVFVPDFSNQSEVYYNDLNISKKILEIGALVSIYTLNFPSFQNYFDQLRPYYFGTNSSLSTSENKSKLISLYLLILLSEGDISKFHSELEYVDKHLPNLEDDEFLSYPIKLERWLMEGSYQKAWDLLQSGSKVPEFDVFTKTLMDAIREEIACNTQLSYDTLPLSNVKVLLFFNNEKETEAFALERGWSITDAMVTFLDETESDETEANSDLIVQSLDYAINLETIV</sequence>
<dbReference type="eggNOG" id="KOG3151">
    <property type="taxonomic scope" value="Eukaryota"/>
</dbReference>
<feature type="domain" description="PCI" evidence="3">
    <location>
        <begin position="76"/>
        <end position="250"/>
    </location>
</feature>
<comment type="similarity">
    <text evidence="1">Belongs to the proteasome subunit S14 family.</text>
</comment>
<accession>G0VHB4</accession>
<dbReference type="GO" id="GO:0043161">
    <property type="term" value="P:proteasome-mediated ubiquitin-dependent protein catabolic process"/>
    <property type="evidence" value="ECO:0007669"/>
    <property type="project" value="EnsemblFungi"/>
</dbReference>
<dbReference type="GO" id="GO:0034515">
    <property type="term" value="C:proteasome storage granule"/>
    <property type="evidence" value="ECO:0007669"/>
    <property type="project" value="EnsemblFungi"/>
</dbReference>
<gene>
    <name evidence="4" type="primary">NCAS0F04030</name>
    <name evidence="4" type="ordered locus">NCAS_0F04030</name>
</gene>
<dbReference type="RefSeq" id="XP_003677240.1">
    <property type="nucleotide sequence ID" value="XM_003677192.1"/>
</dbReference>
<dbReference type="OMA" id="HIMDGYF"/>
<dbReference type="HOGENOM" id="CLU_046003_1_0_1"/>
<reference key="2">
    <citation type="submission" date="2011-08" db="EMBL/GenBank/DDBJ databases">
        <title>Genome sequence of Naumovozyma castellii.</title>
        <authorList>
            <person name="Gordon J.L."/>
            <person name="Armisen D."/>
            <person name="Proux-Wera E."/>
            <person name="OhEigeartaigh S.S."/>
            <person name="Byrne K.P."/>
            <person name="Wolfe K.H."/>
        </authorList>
    </citation>
    <scope>NUCLEOTIDE SEQUENCE</scope>
    <source>
        <strain>Type strain:CBS 4309</strain>
    </source>
</reference>
<dbReference type="PANTHER" id="PTHR12387">
    <property type="entry name" value="26S PROTEASOME NON-ATPASE REGULATORY SUBUNIT 8"/>
    <property type="match status" value="1"/>
</dbReference>